<name>A0A1W9ZH54_MYCAI</name>
<keyword evidence="2" id="KW-0560">Oxidoreductase</keyword>
<comment type="caution">
    <text evidence="2">The sequence shown here is derived from an EMBL/GenBank/DDBJ whole genome shotgun (WGS) entry which is preliminary data.</text>
</comment>
<evidence type="ECO:0000313" key="3">
    <source>
        <dbReference type="Proteomes" id="UP000192707"/>
    </source>
</evidence>
<dbReference type="RefSeq" id="WP_083064743.1">
    <property type="nucleotide sequence ID" value="NZ_MVHG01000024.1"/>
</dbReference>
<dbReference type="InterPro" id="IPR029068">
    <property type="entry name" value="Glyas_Bleomycin-R_OHBP_Dase"/>
</dbReference>
<dbReference type="OrthoDB" id="9804907at2"/>
<proteinExistence type="predicted"/>
<keyword evidence="3" id="KW-1185">Reference proteome</keyword>
<dbReference type="Proteomes" id="UP000192707">
    <property type="component" value="Unassembled WGS sequence"/>
</dbReference>
<feature type="domain" description="VOC" evidence="1">
    <location>
        <begin position="6"/>
        <end position="123"/>
    </location>
</feature>
<keyword evidence="2" id="KW-0223">Dioxygenase</keyword>
<organism evidence="2 3">
    <name type="scientific">Mycobacterium arosiense ATCC BAA-1401 = DSM 45069</name>
    <dbReference type="NCBI Taxonomy" id="1265311"/>
    <lineage>
        <taxon>Bacteria</taxon>
        <taxon>Bacillati</taxon>
        <taxon>Actinomycetota</taxon>
        <taxon>Actinomycetes</taxon>
        <taxon>Mycobacteriales</taxon>
        <taxon>Mycobacteriaceae</taxon>
        <taxon>Mycobacterium</taxon>
        <taxon>Mycobacterium avium complex (MAC)</taxon>
    </lineage>
</organism>
<evidence type="ECO:0000313" key="2">
    <source>
        <dbReference type="EMBL" id="ORA15181.1"/>
    </source>
</evidence>
<dbReference type="Gene3D" id="3.10.180.10">
    <property type="entry name" value="2,3-Dihydroxybiphenyl 1,2-Dioxygenase, domain 1"/>
    <property type="match status" value="1"/>
</dbReference>
<protein>
    <submittedName>
        <fullName evidence="2">Biphenyl 2,3-dioxygenase</fullName>
    </submittedName>
</protein>
<gene>
    <name evidence="2" type="ORF">BST14_12300</name>
</gene>
<evidence type="ECO:0000259" key="1">
    <source>
        <dbReference type="PROSITE" id="PS51819"/>
    </source>
</evidence>
<dbReference type="Pfam" id="PF00903">
    <property type="entry name" value="Glyoxalase"/>
    <property type="match status" value="1"/>
</dbReference>
<dbReference type="PROSITE" id="PS51819">
    <property type="entry name" value="VOC"/>
    <property type="match status" value="1"/>
</dbReference>
<dbReference type="AlphaFoldDB" id="A0A1W9ZH54"/>
<sequence>MQSPSKLSHIVLQTNRVREMRDWYTNVLAAKVAFENDALCFLSYDDEHHRIGLVSFGDYTERSDDALGLHHVSFTYASLAALLENFERLAAEDIQPVMKINHGPTISLYYCDPDRNRVELQVDVFASNEEVNAFINGPIYQTNPIGTEFDPAEMLANLRAGVSVAELVQRTE</sequence>
<dbReference type="EMBL" id="MVHG01000024">
    <property type="protein sequence ID" value="ORA15181.1"/>
    <property type="molecule type" value="Genomic_DNA"/>
</dbReference>
<dbReference type="GO" id="GO:0051213">
    <property type="term" value="F:dioxygenase activity"/>
    <property type="evidence" value="ECO:0007669"/>
    <property type="project" value="UniProtKB-KW"/>
</dbReference>
<reference evidence="2 3" key="1">
    <citation type="submission" date="2016-12" db="EMBL/GenBank/DDBJ databases">
        <title>The new phylogeny of genus Mycobacterium.</title>
        <authorList>
            <person name="Tortoli E."/>
            <person name="Trovato A."/>
            <person name="Cirillo D.M."/>
        </authorList>
    </citation>
    <scope>NUCLEOTIDE SEQUENCE [LARGE SCALE GENOMIC DNA]</scope>
    <source>
        <strain evidence="2 3">DSM 45069</strain>
    </source>
</reference>
<accession>A0A1W9ZH54</accession>
<dbReference type="SUPFAM" id="SSF54593">
    <property type="entry name" value="Glyoxalase/Bleomycin resistance protein/Dihydroxybiphenyl dioxygenase"/>
    <property type="match status" value="1"/>
</dbReference>
<dbReference type="InterPro" id="IPR004360">
    <property type="entry name" value="Glyas_Fos-R_dOase_dom"/>
</dbReference>
<dbReference type="InterPro" id="IPR037523">
    <property type="entry name" value="VOC_core"/>
</dbReference>